<feature type="non-terminal residue" evidence="1">
    <location>
        <position position="62"/>
    </location>
</feature>
<proteinExistence type="predicted"/>
<sequence>MRIVAWLGRLESPAFIRGERFNVQYTAHAWDGRQNRLADSTFNRGTPAALPMGRLSPALEQA</sequence>
<dbReference type="EMBL" id="JADOGI010000392">
    <property type="protein sequence ID" value="MBF8194334.1"/>
    <property type="molecule type" value="Genomic_DNA"/>
</dbReference>
<protein>
    <submittedName>
        <fullName evidence="1">Uncharacterized protein</fullName>
    </submittedName>
</protein>
<comment type="caution">
    <text evidence="1">The sequence shown here is derived from an EMBL/GenBank/DDBJ whole genome shotgun (WGS) entry which is preliminary data.</text>
</comment>
<dbReference type="AlphaFoldDB" id="A0A931ANR3"/>
<accession>A0A931ANR3</accession>
<dbReference type="RefSeq" id="WP_195903159.1">
    <property type="nucleotide sequence ID" value="NZ_JADOGI010000392.1"/>
</dbReference>
<dbReference type="Proteomes" id="UP000605361">
    <property type="component" value="Unassembled WGS sequence"/>
</dbReference>
<gene>
    <name evidence="1" type="ORF">ITP53_53490</name>
</gene>
<name>A0A931ANR3_9ACTN</name>
<organism evidence="1 2">
    <name type="scientific">Nonomuraea cypriaca</name>
    <dbReference type="NCBI Taxonomy" id="1187855"/>
    <lineage>
        <taxon>Bacteria</taxon>
        <taxon>Bacillati</taxon>
        <taxon>Actinomycetota</taxon>
        <taxon>Actinomycetes</taxon>
        <taxon>Streptosporangiales</taxon>
        <taxon>Streptosporangiaceae</taxon>
        <taxon>Nonomuraea</taxon>
    </lineage>
</organism>
<keyword evidence="2" id="KW-1185">Reference proteome</keyword>
<evidence type="ECO:0000313" key="2">
    <source>
        <dbReference type="Proteomes" id="UP000605361"/>
    </source>
</evidence>
<evidence type="ECO:0000313" key="1">
    <source>
        <dbReference type="EMBL" id="MBF8194334.1"/>
    </source>
</evidence>
<reference evidence="1" key="1">
    <citation type="submission" date="2020-11" db="EMBL/GenBank/DDBJ databases">
        <title>Whole-genome analyses of Nonomuraea sp. K274.</title>
        <authorList>
            <person name="Veyisoglu A."/>
        </authorList>
    </citation>
    <scope>NUCLEOTIDE SEQUENCE</scope>
    <source>
        <strain evidence="1">K274</strain>
    </source>
</reference>